<dbReference type="CDD" id="cd05269">
    <property type="entry name" value="TMR_SDR_a"/>
    <property type="match status" value="1"/>
</dbReference>
<gene>
    <name evidence="2" type="ORF">N8A98_20775</name>
</gene>
<proteinExistence type="predicted"/>
<dbReference type="Pfam" id="PF13460">
    <property type="entry name" value="NAD_binding_10"/>
    <property type="match status" value="1"/>
</dbReference>
<accession>A0ABY6CBW6</accession>
<feature type="domain" description="NAD(P)-binding" evidence="1">
    <location>
        <begin position="13"/>
        <end position="189"/>
    </location>
</feature>
<dbReference type="PANTHER" id="PTHR47129">
    <property type="entry name" value="QUINONE OXIDOREDUCTASE 2"/>
    <property type="match status" value="1"/>
</dbReference>
<dbReference type="EMBL" id="CP104965">
    <property type="protein sequence ID" value="UXN69625.1"/>
    <property type="molecule type" value="Genomic_DNA"/>
</dbReference>
<name>A0ABY6CBW6_9HYPH</name>
<dbReference type="RefSeq" id="WP_262168197.1">
    <property type="nucleotide sequence ID" value="NZ_CP104965.1"/>
</dbReference>
<evidence type="ECO:0000313" key="2">
    <source>
        <dbReference type="EMBL" id="UXN69625.1"/>
    </source>
</evidence>
<keyword evidence="3" id="KW-1185">Reference proteome</keyword>
<dbReference type="SUPFAM" id="SSF51735">
    <property type="entry name" value="NAD(P)-binding Rossmann-fold domains"/>
    <property type="match status" value="1"/>
</dbReference>
<dbReference type="InterPro" id="IPR016040">
    <property type="entry name" value="NAD(P)-bd_dom"/>
</dbReference>
<dbReference type="PANTHER" id="PTHR47129:SF1">
    <property type="entry name" value="NMRA-LIKE DOMAIN-CONTAINING PROTEIN"/>
    <property type="match status" value="1"/>
</dbReference>
<reference evidence="2 3" key="1">
    <citation type="submission" date="2022-09" db="EMBL/GenBank/DDBJ databases">
        <title>Interaction between co-microsymbionts with complementary sets of symbiotic genes in legume-rhizobium systems.</title>
        <authorList>
            <person name="Safronova V."/>
            <person name="Sazanova A."/>
            <person name="Afonin A."/>
            <person name="Chirak E."/>
        </authorList>
    </citation>
    <scope>NUCLEOTIDE SEQUENCE [LARGE SCALE GENOMIC DNA]</scope>
    <source>
        <strain evidence="2 3">A18/4-1</strain>
    </source>
</reference>
<evidence type="ECO:0000259" key="1">
    <source>
        <dbReference type="Pfam" id="PF13460"/>
    </source>
</evidence>
<protein>
    <submittedName>
        <fullName evidence="2">SDR family oxidoreductase</fullName>
    </submittedName>
</protein>
<dbReference type="Proteomes" id="UP001061862">
    <property type="component" value="Chromosome"/>
</dbReference>
<dbReference type="InterPro" id="IPR036291">
    <property type="entry name" value="NAD(P)-bd_dom_sf"/>
</dbReference>
<dbReference type="Gene3D" id="3.40.50.720">
    <property type="entry name" value="NAD(P)-binding Rossmann-like Domain"/>
    <property type="match status" value="1"/>
</dbReference>
<organism evidence="2 3">
    <name type="scientific">Devosia neptuniae</name>
    <dbReference type="NCBI Taxonomy" id="191302"/>
    <lineage>
        <taxon>Bacteria</taxon>
        <taxon>Pseudomonadati</taxon>
        <taxon>Pseudomonadota</taxon>
        <taxon>Alphaproteobacteria</taxon>
        <taxon>Hyphomicrobiales</taxon>
        <taxon>Devosiaceae</taxon>
        <taxon>Devosia</taxon>
    </lineage>
</organism>
<dbReference type="InterPro" id="IPR052718">
    <property type="entry name" value="NmrA-type_oxidoreductase"/>
</dbReference>
<sequence>MADFKNSTLLVTGASGQFGRLAVEELLARGATKLIAGTRDPAKLADLVARGVEVRQLDFDDKASLAAGFAGIERVLLISTDAVGNRVAQHKNAVEAAKAAGVKHVVYTSAPNPRPNPGTGVSPEHYWTEVAIAAAGLDFTFLRNHIYAEISLRGAAPAIGSGQLYDATNGGGRSYVTRADAARTAAGALLTAQGQAIFDVTGPVAVTQAELAAEFAKASGKPVARVGLSGEQLRGGLIAAGLPEGMADVMVAFDVDAADGYHAVVTDTVEQFSGRKPETLTAFLEANRAALVG</sequence>
<dbReference type="Gene3D" id="3.90.25.10">
    <property type="entry name" value="UDP-galactose 4-epimerase, domain 1"/>
    <property type="match status" value="1"/>
</dbReference>
<evidence type="ECO:0000313" key="3">
    <source>
        <dbReference type="Proteomes" id="UP001061862"/>
    </source>
</evidence>